<dbReference type="Gene3D" id="2.60.120.200">
    <property type="match status" value="1"/>
</dbReference>
<dbReference type="Pfam" id="PF13385">
    <property type="entry name" value="Laminin_G_3"/>
    <property type="match status" value="1"/>
</dbReference>
<name>A0A2H0NIQ3_9BACT</name>
<reference evidence="1 2" key="1">
    <citation type="submission" date="2017-09" db="EMBL/GenBank/DDBJ databases">
        <title>Depth-based differentiation of microbial function through sediment-hosted aquifers and enrichment of novel symbionts in the deep terrestrial subsurface.</title>
        <authorList>
            <person name="Probst A.J."/>
            <person name="Ladd B."/>
            <person name="Jarett J.K."/>
            <person name="Geller-Mcgrath D.E."/>
            <person name="Sieber C.M."/>
            <person name="Emerson J.B."/>
            <person name="Anantharaman K."/>
            <person name="Thomas B.C."/>
            <person name="Malmstrom R."/>
            <person name="Stieglmeier M."/>
            <person name="Klingl A."/>
            <person name="Woyke T."/>
            <person name="Ryan C.M."/>
            <person name="Banfield J.F."/>
        </authorList>
    </citation>
    <scope>NUCLEOTIDE SEQUENCE [LARGE SCALE GENOMIC DNA]</scope>
    <source>
        <strain evidence="1">CG11_big_fil_rev_8_21_14_0_20_37_11</strain>
    </source>
</reference>
<dbReference type="AlphaFoldDB" id="A0A2H0NIQ3"/>
<dbReference type="Proteomes" id="UP000230707">
    <property type="component" value="Unassembled WGS sequence"/>
</dbReference>
<gene>
    <name evidence="1" type="ORF">COV53_01340</name>
</gene>
<evidence type="ECO:0008006" key="3">
    <source>
        <dbReference type="Google" id="ProtNLM"/>
    </source>
</evidence>
<feature type="non-terminal residue" evidence="1">
    <location>
        <position position="120"/>
    </location>
</feature>
<evidence type="ECO:0000313" key="2">
    <source>
        <dbReference type="Proteomes" id="UP000230707"/>
    </source>
</evidence>
<dbReference type="InterPro" id="IPR013320">
    <property type="entry name" value="ConA-like_dom_sf"/>
</dbReference>
<feature type="non-terminal residue" evidence="1">
    <location>
        <position position="1"/>
    </location>
</feature>
<evidence type="ECO:0000313" key="1">
    <source>
        <dbReference type="EMBL" id="PIR08762.1"/>
    </source>
</evidence>
<comment type="caution">
    <text evidence="1">The sequence shown here is derived from an EMBL/GenBank/DDBJ whole genome shotgun (WGS) entry which is preliminary data.</text>
</comment>
<organism evidence="1 2">
    <name type="scientific">Candidatus Gottesmanbacteria bacterium CG11_big_fil_rev_8_21_14_0_20_37_11</name>
    <dbReference type="NCBI Taxonomy" id="1974575"/>
    <lineage>
        <taxon>Bacteria</taxon>
        <taxon>Candidatus Gottesmaniibacteriota</taxon>
    </lineage>
</organism>
<accession>A0A2H0NIQ3</accession>
<dbReference type="SUPFAM" id="SSF49899">
    <property type="entry name" value="Concanavalin A-like lectins/glucanases"/>
    <property type="match status" value="1"/>
</dbReference>
<sequence>AWYKKDVSSGTNKWLLDKGPVNSSYAMFIEGGLKMRLEKPGQQDCTITEPTEGVWHHAVSTYDGSNIKIYVDGQLITTCPGTGTITKSAGGINIGAYSSPGYVFKGQIDDVKIFNYALSP</sequence>
<protein>
    <recommendedName>
        <fullName evidence="3">LamG-like jellyroll fold domain-containing protein</fullName>
    </recommendedName>
</protein>
<dbReference type="EMBL" id="PCWS01000026">
    <property type="protein sequence ID" value="PIR08762.1"/>
    <property type="molecule type" value="Genomic_DNA"/>
</dbReference>
<proteinExistence type="predicted"/>